<dbReference type="InterPro" id="IPR009030">
    <property type="entry name" value="Growth_fac_rcpt_cys_sf"/>
</dbReference>
<accession>A0A8D0L9S5</accession>
<dbReference type="InterPro" id="IPR000152">
    <property type="entry name" value="EGF-type_Asp/Asn_hydroxyl_site"/>
</dbReference>
<reference evidence="9" key="1">
    <citation type="submission" date="2025-08" db="UniProtKB">
        <authorList>
            <consortium name="Ensembl"/>
        </authorList>
    </citation>
    <scope>IDENTIFICATION</scope>
</reference>
<dbReference type="FunFam" id="2.10.25.10:FF:000240">
    <property type="entry name" value="Vitamin K-dependent protein S"/>
    <property type="match status" value="1"/>
</dbReference>
<evidence type="ECO:0000313" key="10">
    <source>
        <dbReference type="Proteomes" id="UP000694392"/>
    </source>
</evidence>
<dbReference type="Ensembl" id="ENSSPUT00000020451.1">
    <property type="protein sequence ID" value="ENSSPUP00000019202.1"/>
    <property type="gene ID" value="ENSSPUG00000014741.1"/>
</dbReference>
<dbReference type="PROSITE" id="PS01186">
    <property type="entry name" value="EGF_2"/>
    <property type="match status" value="3"/>
</dbReference>
<sequence>MVGHHWLLWLPIMVWGSAGHSAGSGLASCMFMLLPGAPATIMFVRRPGPCLLWFSSPGWVGPPPFCFILFLTTDVNECTNENGDCEDQCCNTIGSYYCRCPAGQKLGEDGKSCKDIDECVVLNGSCQQRCVNTQGSFSCECEMGYRLHADERTCIMIDPCASGNGGCSHICQNERGFAKCECHPGHYLSADKKSCGDIDECAEVTARCAYHCVNTLGSFSCVCNPGFELGADGKQCYRIEMEIVNSCESNNGGCSHHCEHSTNGPHCSCNRGYLIDLDGKTCIDLDECEIGEACCSQFCINYVGGYECSCKAGFQLSVDGCGCDALDDDELEEEEVEIARFPDLRFRRPPQLLHYTALRGELTLVHKVVCLDNTFGHDCSLDCEDCMNGGKCNSETSGCFCPPGWTGIICNESEYSTVLTTFRKAPEPFFITL</sequence>
<evidence type="ECO:0000259" key="8">
    <source>
        <dbReference type="PROSITE" id="PS50026"/>
    </source>
</evidence>
<dbReference type="Pfam" id="PF14670">
    <property type="entry name" value="FXa_inhibition"/>
    <property type="match status" value="2"/>
</dbReference>
<feature type="signal peptide" evidence="7">
    <location>
        <begin position="1"/>
        <end position="19"/>
    </location>
</feature>
<keyword evidence="2 7" id="KW-0732">Signal</keyword>
<keyword evidence="1 6" id="KW-0245">EGF-like domain</keyword>
<keyword evidence="10" id="KW-1185">Reference proteome</keyword>
<comment type="caution">
    <text evidence="6">Lacks conserved residue(s) required for the propagation of feature annotation.</text>
</comment>
<dbReference type="SUPFAM" id="SSF57184">
    <property type="entry name" value="Growth factor receptor domain"/>
    <property type="match status" value="2"/>
</dbReference>
<evidence type="ECO:0000256" key="7">
    <source>
        <dbReference type="SAM" id="SignalP"/>
    </source>
</evidence>
<dbReference type="GeneTree" id="ENSGT00940000164694"/>
<evidence type="ECO:0000256" key="5">
    <source>
        <dbReference type="ARBA" id="ARBA00023180"/>
    </source>
</evidence>
<dbReference type="Gene3D" id="2.10.25.10">
    <property type="entry name" value="Laminin"/>
    <property type="match status" value="6"/>
</dbReference>
<dbReference type="Pfam" id="PF07645">
    <property type="entry name" value="EGF_CA"/>
    <property type="match status" value="4"/>
</dbReference>
<keyword evidence="5" id="KW-0325">Glycoprotein</keyword>
<evidence type="ECO:0000313" key="9">
    <source>
        <dbReference type="Ensembl" id="ENSSPUP00000019202.1"/>
    </source>
</evidence>
<evidence type="ECO:0000256" key="2">
    <source>
        <dbReference type="ARBA" id="ARBA00022729"/>
    </source>
</evidence>
<dbReference type="PANTHER" id="PTHR24034">
    <property type="entry name" value="EGF-LIKE DOMAIN-CONTAINING PROTEIN"/>
    <property type="match status" value="1"/>
</dbReference>
<dbReference type="InterPro" id="IPR049883">
    <property type="entry name" value="NOTCH1_EGF-like"/>
</dbReference>
<feature type="chain" id="PRO_5034165431" description="EGF-like domain-containing protein" evidence="7">
    <location>
        <begin position="20"/>
        <end position="433"/>
    </location>
</feature>
<evidence type="ECO:0000256" key="3">
    <source>
        <dbReference type="ARBA" id="ARBA00022737"/>
    </source>
</evidence>
<organism evidence="9 10">
    <name type="scientific">Sphenodon punctatus</name>
    <name type="common">Tuatara</name>
    <name type="synonym">Hatteria punctata</name>
    <dbReference type="NCBI Taxonomy" id="8508"/>
    <lineage>
        <taxon>Eukaryota</taxon>
        <taxon>Metazoa</taxon>
        <taxon>Chordata</taxon>
        <taxon>Craniata</taxon>
        <taxon>Vertebrata</taxon>
        <taxon>Euteleostomi</taxon>
        <taxon>Lepidosauria</taxon>
        <taxon>Sphenodontia</taxon>
        <taxon>Sphenodontidae</taxon>
        <taxon>Sphenodon</taxon>
    </lineage>
</organism>
<reference evidence="9" key="2">
    <citation type="submission" date="2025-09" db="UniProtKB">
        <authorList>
            <consortium name="Ensembl"/>
        </authorList>
    </citation>
    <scope>IDENTIFICATION</scope>
</reference>
<dbReference type="Proteomes" id="UP000694392">
    <property type="component" value="Unplaced"/>
</dbReference>
<dbReference type="InterPro" id="IPR000742">
    <property type="entry name" value="EGF"/>
</dbReference>
<dbReference type="InterPro" id="IPR018097">
    <property type="entry name" value="EGF_Ca-bd_CS"/>
</dbReference>
<dbReference type="InterPro" id="IPR001881">
    <property type="entry name" value="EGF-like_Ca-bd_dom"/>
</dbReference>
<evidence type="ECO:0000256" key="1">
    <source>
        <dbReference type="ARBA" id="ARBA00022536"/>
    </source>
</evidence>
<evidence type="ECO:0000256" key="6">
    <source>
        <dbReference type="PROSITE-ProRule" id="PRU00076"/>
    </source>
</evidence>
<dbReference type="PROSITE" id="PS50026">
    <property type="entry name" value="EGF_3"/>
    <property type="match status" value="2"/>
</dbReference>
<dbReference type="Gene3D" id="2.170.300.10">
    <property type="entry name" value="Tie2 ligand-binding domain superfamily"/>
    <property type="match status" value="1"/>
</dbReference>
<feature type="domain" description="EGF-like" evidence="8">
    <location>
        <begin position="197"/>
        <end position="237"/>
    </location>
</feature>
<dbReference type="AlphaFoldDB" id="A0A8D0L9S5"/>
<dbReference type="PANTHER" id="PTHR24034:SF89">
    <property type="entry name" value="COMPLEMENT COMPONENT C1Q RECEPTOR"/>
    <property type="match status" value="1"/>
</dbReference>
<keyword evidence="4" id="KW-1015">Disulfide bond</keyword>
<protein>
    <recommendedName>
        <fullName evidence="8">EGF-like domain-containing protein</fullName>
    </recommendedName>
</protein>
<evidence type="ECO:0000256" key="4">
    <source>
        <dbReference type="ARBA" id="ARBA00023157"/>
    </source>
</evidence>
<dbReference type="PROSITE" id="PS01187">
    <property type="entry name" value="EGF_CA"/>
    <property type="match status" value="3"/>
</dbReference>
<dbReference type="PROSITE" id="PS00022">
    <property type="entry name" value="EGF_1"/>
    <property type="match status" value="1"/>
</dbReference>
<keyword evidence="3" id="KW-0677">Repeat</keyword>
<dbReference type="FunFam" id="2.10.25.10:FF:000017">
    <property type="entry name" value="latent-transforming growth factor beta-binding protein 4 isoform X1"/>
    <property type="match status" value="1"/>
</dbReference>
<dbReference type="SUPFAM" id="SSF57196">
    <property type="entry name" value="EGF/Laminin"/>
    <property type="match status" value="1"/>
</dbReference>
<name>A0A8D0L9S5_SPHPU</name>
<dbReference type="GO" id="GO:0005509">
    <property type="term" value="F:calcium ion binding"/>
    <property type="evidence" value="ECO:0007669"/>
    <property type="project" value="InterPro"/>
</dbReference>
<dbReference type="SMART" id="SM00179">
    <property type="entry name" value="EGF_CA"/>
    <property type="match status" value="6"/>
</dbReference>
<dbReference type="PROSITE" id="PS00010">
    <property type="entry name" value="ASX_HYDROXYL"/>
    <property type="match status" value="2"/>
</dbReference>
<dbReference type="SMART" id="SM00181">
    <property type="entry name" value="EGF"/>
    <property type="match status" value="7"/>
</dbReference>
<feature type="domain" description="EGF-like" evidence="8">
    <location>
        <begin position="115"/>
        <end position="155"/>
    </location>
</feature>
<proteinExistence type="predicted"/>
<dbReference type="InterPro" id="IPR050751">
    <property type="entry name" value="ECM_structural_protein"/>
</dbReference>
<dbReference type="FunFam" id="2.10.25.10:FF:000037">
    <property type="entry name" value="Signal peptide, CUB domain and EGF-like domain-containing 2"/>
    <property type="match status" value="2"/>
</dbReference>